<gene>
    <name evidence="1" type="ORF">BBBF_0527</name>
</gene>
<organism evidence="1 2">
    <name type="scientific">Bifidobacterium bifidum ATCC 29521 = JCM 1255 = DSM 20456</name>
    <dbReference type="NCBI Taxonomy" id="500634"/>
    <lineage>
        <taxon>Bacteria</taxon>
        <taxon>Bacillati</taxon>
        <taxon>Actinomycetota</taxon>
        <taxon>Actinomycetes</taxon>
        <taxon>Bifidobacteriales</taxon>
        <taxon>Bifidobacteriaceae</taxon>
        <taxon>Bifidobacterium</taxon>
    </lineage>
</organism>
<reference evidence="1 2" key="1">
    <citation type="submission" date="2012-02" db="EMBL/GenBank/DDBJ databases">
        <title>Complete genome sequence of Bifidobacterium bifidum JCM 1255.</title>
        <authorList>
            <person name="Toh H."/>
            <person name="Oshima K."/>
            <person name="Morita H."/>
            <person name="Hattori M."/>
        </authorList>
    </citation>
    <scope>NUCLEOTIDE SEQUENCE [LARGE SCALE GENOMIC DNA]</scope>
    <source>
        <strain evidence="1 2">JCM 1255</strain>
    </source>
</reference>
<proteinExistence type="predicted"/>
<dbReference type="EMBL" id="AP012323">
    <property type="protein sequence ID" value="BAQ97734.1"/>
    <property type="molecule type" value="Genomic_DNA"/>
</dbReference>
<evidence type="ECO:0000313" key="2">
    <source>
        <dbReference type="Proteomes" id="UP000035063"/>
    </source>
</evidence>
<protein>
    <submittedName>
        <fullName evidence="1">Uncharacterized protein</fullName>
    </submittedName>
</protein>
<sequence>MAESIRPTIALCTTQCHCGRYLPDNCARKHSRRDAELSKAKESTALPR</sequence>
<name>A0ABM7ERA1_BIFBI</name>
<accession>A0ABM7ERA1</accession>
<keyword evidence="2" id="KW-1185">Reference proteome</keyword>
<reference evidence="2" key="2">
    <citation type="journal article" date="2015" name="J. Biotechnol.">
        <title>Complete genome sequence of Bifidobacterium bifidum JCM 1255(T) isolated from feces of a breast-fed infant.</title>
        <authorList>
            <person name="Morita H."/>
            <person name="Toh H."/>
            <person name="Oshima K."/>
            <person name="Nakano A."/>
            <person name="Shindo C."/>
            <person name="Komiya K."/>
            <person name="Arakawa K."/>
            <person name="Suda W."/>
            <person name="Honda K."/>
            <person name="Hattori M."/>
        </authorList>
    </citation>
    <scope>NUCLEOTIDE SEQUENCE [LARGE SCALE GENOMIC DNA]</scope>
    <source>
        <strain evidence="2">JCM 1255</strain>
    </source>
</reference>
<evidence type="ECO:0000313" key="1">
    <source>
        <dbReference type="EMBL" id="BAQ97734.1"/>
    </source>
</evidence>
<dbReference type="Proteomes" id="UP000035063">
    <property type="component" value="Chromosome"/>
</dbReference>